<gene>
    <name evidence="5" type="ORF">EHS25_008864</name>
</gene>
<dbReference type="PANTHER" id="PTHR45701">
    <property type="entry name" value="SYNAPTOBREVIN FAMILY MEMBER"/>
    <property type="match status" value="1"/>
</dbReference>
<feature type="transmembrane region" description="Helical" evidence="3">
    <location>
        <begin position="137"/>
        <end position="157"/>
    </location>
</feature>
<keyword evidence="3" id="KW-0472">Membrane</keyword>
<protein>
    <recommendedName>
        <fullName evidence="4">V-SNARE coiled-coil homology domain-containing protein</fullName>
    </recommendedName>
</protein>
<comment type="caution">
    <text evidence="5">The sequence shown here is derived from an EMBL/GenBank/DDBJ whole genome shotgun (WGS) entry which is preliminary data.</text>
</comment>
<proteinExistence type="predicted"/>
<evidence type="ECO:0000256" key="3">
    <source>
        <dbReference type="SAM" id="Phobius"/>
    </source>
</evidence>
<dbReference type="PROSITE" id="PS50892">
    <property type="entry name" value="V_SNARE"/>
    <property type="match status" value="1"/>
</dbReference>
<reference evidence="5 6" key="1">
    <citation type="submission" date="2018-11" db="EMBL/GenBank/DDBJ databases">
        <title>Genome sequence of Saitozyma podzolica DSM 27192.</title>
        <authorList>
            <person name="Aliyu H."/>
            <person name="Gorte O."/>
            <person name="Ochsenreither K."/>
        </authorList>
    </citation>
    <scope>NUCLEOTIDE SEQUENCE [LARGE SCALE GENOMIC DNA]</scope>
    <source>
        <strain evidence="5 6">DSM 27192</strain>
    </source>
</reference>
<evidence type="ECO:0000259" key="4">
    <source>
        <dbReference type="PROSITE" id="PS50892"/>
    </source>
</evidence>
<dbReference type="STRING" id="1890683.A0A427YMT6"/>
<evidence type="ECO:0000256" key="2">
    <source>
        <dbReference type="SAM" id="MobiDB-lite"/>
    </source>
</evidence>
<dbReference type="SUPFAM" id="SSF58038">
    <property type="entry name" value="SNARE fusion complex"/>
    <property type="match status" value="1"/>
</dbReference>
<sequence>MDRRDFIMSEPFYPSAEARSFRSSFSNANTNSASPASSSAPHENVPFDPAPPYQSTAGGEVQPTPENNVQLDKIRKTQAELQEVTRLMEENIMATQQRGKMMDHLQVKTDNLAVQSKTFRTQAAVVRRKMWWKNFKWWILLTLLLILIVCGAIAGAVKGKEAVESAATATTTAEANAAALTPSGTENATAIATAPATG</sequence>
<dbReference type="InterPro" id="IPR001388">
    <property type="entry name" value="Synaptobrevin-like"/>
</dbReference>
<dbReference type="Proteomes" id="UP000279259">
    <property type="component" value="Unassembled WGS sequence"/>
</dbReference>
<dbReference type="GO" id="GO:0016020">
    <property type="term" value="C:membrane"/>
    <property type="evidence" value="ECO:0007669"/>
    <property type="project" value="InterPro"/>
</dbReference>
<feature type="region of interest" description="Disordered" evidence="2">
    <location>
        <begin position="1"/>
        <end position="68"/>
    </location>
</feature>
<dbReference type="GO" id="GO:0016192">
    <property type="term" value="P:vesicle-mediated transport"/>
    <property type="evidence" value="ECO:0007669"/>
    <property type="project" value="InterPro"/>
</dbReference>
<dbReference type="Gene3D" id="1.20.5.110">
    <property type="match status" value="1"/>
</dbReference>
<dbReference type="PRINTS" id="PR00219">
    <property type="entry name" value="SYNAPTOBREVN"/>
</dbReference>
<name>A0A427YMT6_9TREE</name>
<dbReference type="EMBL" id="RSCD01000006">
    <property type="protein sequence ID" value="RSH92448.1"/>
    <property type="molecule type" value="Genomic_DNA"/>
</dbReference>
<dbReference type="Pfam" id="PF00957">
    <property type="entry name" value="Synaptobrevin"/>
    <property type="match status" value="1"/>
</dbReference>
<dbReference type="OrthoDB" id="190375at2759"/>
<organism evidence="5 6">
    <name type="scientific">Saitozyma podzolica</name>
    <dbReference type="NCBI Taxonomy" id="1890683"/>
    <lineage>
        <taxon>Eukaryota</taxon>
        <taxon>Fungi</taxon>
        <taxon>Dikarya</taxon>
        <taxon>Basidiomycota</taxon>
        <taxon>Agaricomycotina</taxon>
        <taxon>Tremellomycetes</taxon>
        <taxon>Tremellales</taxon>
        <taxon>Trimorphomycetaceae</taxon>
        <taxon>Saitozyma</taxon>
    </lineage>
</organism>
<dbReference type="AlphaFoldDB" id="A0A427YMT6"/>
<keyword evidence="3" id="KW-1133">Transmembrane helix</keyword>
<evidence type="ECO:0000256" key="1">
    <source>
        <dbReference type="PROSITE-ProRule" id="PRU00290"/>
    </source>
</evidence>
<dbReference type="InterPro" id="IPR042855">
    <property type="entry name" value="V_SNARE_CC"/>
</dbReference>
<keyword evidence="6" id="KW-1185">Reference proteome</keyword>
<feature type="domain" description="V-SNARE coiled-coil homology" evidence="4">
    <location>
        <begin position="73"/>
        <end position="133"/>
    </location>
</feature>
<keyword evidence="1" id="KW-0175">Coiled coil</keyword>
<dbReference type="InterPro" id="IPR016444">
    <property type="entry name" value="Synaptobrevin/VAMP"/>
</dbReference>
<keyword evidence="3" id="KW-0812">Transmembrane</keyword>
<accession>A0A427YMT6</accession>
<evidence type="ECO:0000313" key="6">
    <source>
        <dbReference type="Proteomes" id="UP000279259"/>
    </source>
</evidence>
<feature type="compositionally biased region" description="Low complexity" evidence="2">
    <location>
        <begin position="14"/>
        <end position="41"/>
    </location>
</feature>
<evidence type="ECO:0000313" key="5">
    <source>
        <dbReference type="EMBL" id="RSH92448.1"/>
    </source>
</evidence>